<evidence type="ECO:0000313" key="3">
    <source>
        <dbReference type="EMBL" id="MBB5636787.1"/>
    </source>
</evidence>
<evidence type="ECO:0000259" key="2">
    <source>
        <dbReference type="Pfam" id="PF10988"/>
    </source>
</evidence>
<dbReference type="RefSeq" id="WP_183882646.1">
    <property type="nucleotide sequence ID" value="NZ_JACHCD010000007.1"/>
</dbReference>
<dbReference type="Pfam" id="PF10988">
    <property type="entry name" value="DUF2807"/>
    <property type="match status" value="1"/>
</dbReference>
<feature type="domain" description="Putative auto-transporter adhesin head GIN" evidence="2">
    <location>
        <begin position="45"/>
        <end position="180"/>
    </location>
</feature>
<accession>A0A7W9DZ10</accession>
<comment type="caution">
    <text evidence="3">The sequence shown here is derived from an EMBL/GenBank/DDBJ whole genome shotgun (WGS) entry which is preliminary data.</text>
</comment>
<dbReference type="AlphaFoldDB" id="A0A7W9DZ10"/>
<proteinExistence type="predicted"/>
<reference evidence="3 4" key="1">
    <citation type="submission" date="2020-08" db="EMBL/GenBank/DDBJ databases">
        <title>Genomic Encyclopedia of Type Strains, Phase IV (KMG-V): Genome sequencing to study the core and pangenomes of soil and plant-associated prokaryotes.</title>
        <authorList>
            <person name="Whitman W."/>
        </authorList>
    </citation>
    <scope>NUCLEOTIDE SEQUENCE [LARGE SCALE GENOMIC DNA]</scope>
    <source>
        <strain evidence="3 4">S3M1</strain>
    </source>
</reference>
<evidence type="ECO:0000313" key="4">
    <source>
        <dbReference type="Proteomes" id="UP000537204"/>
    </source>
</evidence>
<dbReference type="InterPro" id="IPR021255">
    <property type="entry name" value="DUF2807"/>
</dbReference>
<protein>
    <recommendedName>
        <fullName evidence="2">Putative auto-transporter adhesin head GIN domain-containing protein</fullName>
    </recommendedName>
</protein>
<name>A0A7W9DZ10_9SPHI</name>
<dbReference type="Gene3D" id="2.160.20.120">
    <property type="match status" value="1"/>
</dbReference>
<evidence type="ECO:0000256" key="1">
    <source>
        <dbReference type="SAM" id="SignalP"/>
    </source>
</evidence>
<feature type="chain" id="PRO_5031117215" description="Putative auto-transporter adhesin head GIN domain-containing protein" evidence="1">
    <location>
        <begin position="28"/>
        <end position="210"/>
    </location>
</feature>
<feature type="signal peptide" evidence="1">
    <location>
        <begin position="1"/>
        <end position="27"/>
    </location>
</feature>
<organism evidence="3 4">
    <name type="scientific">Pedobacter cryoconitis</name>
    <dbReference type="NCBI Taxonomy" id="188932"/>
    <lineage>
        <taxon>Bacteria</taxon>
        <taxon>Pseudomonadati</taxon>
        <taxon>Bacteroidota</taxon>
        <taxon>Sphingobacteriia</taxon>
        <taxon>Sphingobacteriales</taxon>
        <taxon>Sphingobacteriaceae</taxon>
        <taxon>Pedobacter</taxon>
    </lineage>
</organism>
<dbReference type="EMBL" id="JACHCE010000003">
    <property type="protein sequence ID" value="MBB5636787.1"/>
    <property type="molecule type" value="Genomic_DNA"/>
</dbReference>
<gene>
    <name evidence="3" type="ORF">HDE68_002688</name>
</gene>
<dbReference type="Proteomes" id="UP000537204">
    <property type="component" value="Unassembled WGS sequence"/>
</dbReference>
<keyword evidence="1" id="KW-0732">Signal</keyword>
<sequence>MKNSLKTLVTSAMTAIILSATVFSSIAAEKVVPVVAASAKMDIKRVIVQGNTRVHLVQSKNEWVSVEESEMDKISVKQMGNTLTVSSSEESPVTVTVYVKDLYRISALDNSEVSTIGTFNLAYLQVILRDNAVAHIKANTESMYTDMDGLGSLELAGTTESHTIKNSGLGSLKTEKLAALRTDNLPVESRLAMNVMKAKVKKANTGDVKK</sequence>